<gene>
    <name evidence="2" type="ORF">Z518_07431</name>
</gene>
<feature type="compositionally biased region" description="Polar residues" evidence="1">
    <location>
        <begin position="12"/>
        <end position="23"/>
    </location>
</feature>
<accession>A0A0D2H0C8</accession>
<dbReference type="GeneID" id="25295502"/>
<dbReference type="EMBL" id="KN847479">
    <property type="protein sequence ID" value="KIX03878.1"/>
    <property type="molecule type" value="Genomic_DNA"/>
</dbReference>
<dbReference type="Proteomes" id="UP000053617">
    <property type="component" value="Unassembled WGS sequence"/>
</dbReference>
<evidence type="ECO:0000313" key="3">
    <source>
        <dbReference type="Proteomes" id="UP000053617"/>
    </source>
</evidence>
<feature type="compositionally biased region" description="Basic and acidic residues" evidence="1">
    <location>
        <begin position="1"/>
        <end position="11"/>
    </location>
</feature>
<dbReference type="HOGENOM" id="CLU_2198442_0_0_1"/>
<evidence type="ECO:0000256" key="1">
    <source>
        <dbReference type="SAM" id="MobiDB-lite"/>
    </source>
</evidence>
<proteinExistence type="predicted"/>
<dbReference type="VEuPathDB" id="FungiDB:Z518_07431"/>
<reference evidence="2 3" key="1">
    <citation type="submission" date="2015-01" db="EMBL/GenBank/DDBJ databases">
        <title>The Genome Sequence of Rhinocladiella mackenzie CBS 650.93.</title>
        <authorList>
            <consortium name="The Broad Institute Genomics Platform"/>
            <person name="Cuomo C."/>
            <person name="de Hoog S."/>
            <person name="Gorbushina A."/>
            <person name="Stielow B."/>
            <person name="Teixiera M."/>
            <person name="Abouelleil A."/>
            <person name="Chapman S.B."/>
            <person name="Priest M."/>
            <person name="Young S.K."/>
            <person name="Wortman J."/>
            <person name="Nusbaum C."/>
            <person name="Birren B."/>
        </authorList>
    </citation>
    <scope>NUCLEOTIDE SEQUENCE [LARGE SCALE GENOMIC DNA]</scope>
    <source>
        <strain evidence="2 3">CBS 650.93</strain>
    </source>
</reference>
<sequence>MRKHLPNERRQQQQLSLPNNTVKQLKKPLDAARNSDTDDAYNPKLKKDIRAPDKMMERNALLWFLPTPSIQKLMNNVIELQRWKFLARYGRLSRDLCNGSEERHKNTR</sequence>
<feature type="region of interest" description="Disordered" evidence="1">
    <location>
        <begin position="1"/>
        <end position="48"/>
    </location>
</feature>
<feature type="compositionally biased region" description="Basic and acidic residues" evidence="1">
    <location>
        <begin position="27"/>
        <end position="36"/>
    </location>
</feature>
<evidence type="ECO:0000313" key="2">
    <source>
        <dbReference type="EMBL" id="KIX03878.1"/>
    </source>
</evidence>
<name>A0A0D2H0C8_9EURO</name>
<protein>
    <submittedName>
        <fullName evidence="2">Uncharacterized protein</fullName>
    </submittedName>
</protein>
<dbReference type="RefSeq" id="XP_013271014.1">
    <property type="nucleotide sequence ID" value="XM_013415560.1"/>
</dbReference>
<organism evidence="2 3">
    <name type="scientific">Rhinocladiella mackenziei CBS 650.93</name>
    <dbReference type="NCBI Taxonomy" id="1442369"/>
    <lineage>
        <taxon>Eukaryota</taxon>
        <taxon>Fungi</taxon>
        <taxon>Dikarya</taxon>
        <taxon>Ascomycota</taxon>
        <taxon>Pezizomycotina</taxon>
        <taxon>Eurotiomycetes</taxon>
        <taxon>Chaetothyriomycetidae</taxon>
        <taxon>Chaetothyriales</taxon>
        <taxon>Herpotrichiellaceae</taxon>
        <taxon>Rhinocladiella</taxon>
    </lineage>
</organism>
<dbReference type="AlphaFoldDB" id="A0A0D2H0C8"/>
<keyword evidence="3" id="KW-1185">Reference proteome</keyword>